<keyword evidence="2" id="KW-0732">Signal</keyword>
<feature type="signal peptide" evidence="2">
    <location>
        <begin position="1"/>
        <end position="21"/>
    </location>
</feature>
<name>A0A1G9R7R9_9PROT</name>
<feature type="compositionally biased region" description="Low complexity" evidence="1">
    <location>
        <begin position="59"/>
        <end position="68"/>
    </location>
</feature>
<evidence type="ECO:0000313" key="3">
    <source>
        <dbReference type="EMBL" id="SDM19326.1"/>
    </source>
</evidence>
<proteinExistence type="predicted"/>
<dbReference type="EMBL" id="FNHG01000006">
    <property type="protein sequence ID" value="SDM19326.1"/>
    <property type="molecule type" value="Genomic_DNA"/>
</dbReference>
<reference evidence="3 4" key="1">
    <citation type="submission" date="2016-10" db="EMBL/GenBank/DDBJ databases">
        <authorList>
            <person name="de Groot N.N."/>
        </authorList>
    </citation>
    <scope>NUCLEOTIDE SEQUENCE [LARGE SCALE GENOMIC DNA]</scope>
    <source>
        <strain evidence="3 4">DSM 16077</strain>
    </source>
</reference>
<evidence type="ECO:0000256" key="2">
    <source>
        <dbReference type="SAM" id="SignalP"/>
    </source>
</evidence>
<accession>A0A1G9R7R9</accession>
<evidence type="ECO:0000256" key="1">
    <source>
        <dbReference type="SAM" id="MobiDB-lite"/>
    </source>
</evidence>
<gene>
    <name evidence="3" type="ORF">SAMN04488568_106105</name>
</gene>
<dbReference type="AlphaFoldDB" id="A0A1G9R7R9"/>
<evidence type="ECO:0000313" key="4">
    <source>
        <dbReference type="Proteomes" id="UP000199759"/>
    </source>
</evidence>
<dbReference type="Proteomes" id="UP000199759">
    <property type="component" value="Unassembled WGS sequence"/>
</dbReference>
<dbReference type="STRING" id="144026.SAMN04488568_106105"/>
<sequence length="107" mass="10995">MIKTAVSLVAVLLSSAGIAVAQERPLPESTSQPASDASPEPGQDSNPRPQRVRTDRQADAAAPARQPAEPVTDELGHVLVPETAASPPVSPGTDGEPGPDPEMRGRS</sequence>
<feature type="chain" id="PRO_5011563656" evidence="2">
    <location>
        <begin position="22"/>
        <end position="107"/>
    </location>
</feature>
<feature type="region of interest" description="Disordered" evidence="1">
    <location>
        <begin position="22"/>
        <end position="107"/>
    </location>
</feature>
<organism evidence="3 4">
    <name type="scientific">Maricaulis salignorans</name>
    <dbReference type="NCBI Taxonomy" id="144026"/>
    <lineage>
        <taxon>Bacteria</taxon>
        <taxon>Pseudomonadati</taxon>
        <taxon>Pseudomonadota</taxon>
        <taxon>Alphaproteobacteria</taxon>
        <taxon>Maricaulales</taxon>
        <taxon>Maricaulaceae</taxon>
        <taxon>Maricaulis</taxon>
    </lineage>
</organism>
<protein>
    <submittedName>
        <fullName evidence="3">Uncharacterized protein</fullName>
    </submittedName>
</protein>
<keyword evidence="4" id="KW-1185">Reference proteome</keyword>